<protein>
    <submittedName>
        <fullName evidence="1">27784_t:CDS:1</fullName>
    </submittedName>
</protein>
<name>A0ACA9NLJ6_9GLOM</name>
<gene>
    <name evidence="1" type="ORF">RPERSI_LOCUS8186</name>
</gene>
<comment type="caution">
    <text evidence="1">The sequence shown here is derived from an EMBL/GenBank/DDBJ whole genome shotgun (WGS) entry which is preliminary data.</text>
</comment>
<evidence type="ECO:0000313" key="1">
    <source>
        <dbReference type="EMBL" id="CAG8658801.1"/>
    </source>
</evidence>
<sequence>STSGQINDLIQQLRGAANTLNALMESDSNKKSIRANLSFSSDDSILDQDINNYGTAEGSYQYTTNNTPEIDIALEKLPDKRKPPNMLTVYRMQPKVLQPISEESLFSSPKRNVYSSDSCEEDLPNEDEALSAFDHKSQQTISRIPISTVNRSLTASPPISKSTIDLPVCQKMSTTLKSEEQVSTCKSRPKRNPKDIDIPIDEERGGTRPRRSHQNVNYAEPSLRSKLRQGDPFTYSSYSFEDTGQQKTPKQKRRRKATNNKRETHDQRKALSNITNGKVNLFAYVLNILQMFTLSLC</sequence>
<dbReference type="Proteomes" id="UP000789920">
    <property type="component" value="Unassembled WGS sequence"/>
</dbReference>
<dbReference type="EMBL" id="CAJVQC010014603">
    <property type="protein sequence ID" value="CAG8658801.1"/>
    <property type="molecule type" value="Genomic_DNA"/>
</dbReference>
<evidence type="ECO:0000313" key="2">
    <source>
        <dbReference type="Proteomes" id="UP000789920"/>
    </source>
</evidence>
<accession>A0ACA9NLJ6</accession>
<feature type="non-terminal residue" evidence="1">
    <location>
        <position position="1"/>
    </location>
</feature>
<proteinExistence type="predicted"/>
<organism evidence="1 2">
    <name type="scientific">Racocetra persica</name>
    <dbReference type="NCBI Taxonomy" id="160502"/>
    <lineage>
        <taxon>Eukaryota</taxon>
        <taxon>Fungi</taxon>
        <taxon>Fungi incertae sedis</taxon>
        <taxon>Mucoromycota</taxon>
        <taxon>Glomeromycotina</taxon>
        <taxon>Glomeromycetes</taxon>
        <taxon>Diversisporales</taxon>
        <taxon>Gigasporaceae</taxon>
        <taxon>Racocetra</taxon>
    </lineage>
</organism>
<keyword evidence="2" id="KW-1185">Reference proteome</keyword>
<reference evidence="1" key="1">
    <citation type="submission" date="2021-06" db="EMBL/GenBank/DDBJ databases">
        <authorList>
            <person name="Kallberg Y."/>
            <person name="Tangrot J."/>
            <person name="Rosling A."/>
        </authorList>
    </citation>
    <scope>NUCLEOTIDE SEQUENCE</scope>
    <source>
        <strain evidence="1">MA461A</strain>
    </source>
</reference>